<dbReference type="Pfam" id="PF02775">
    <property type="entry name" value="TPP_enzyme_C"/>
    <property type="match status" value="1"/>
</dbReference>
<dbReference type="InterPro" id="IPR047214">
    <property type="entry name" value="TPP_PDC_IPDC"/>
</dbReference>
<evidence type="ECO:0000313" key="17">
    <source>
        <dbReference type="Proteomes" id="UP000756132"/>
    </source>
</evidence>
<name>A0A9Q8LIQ7_PASFU</name>
<evidence type="ECO:0000256" key="6">
    <source>
        <dbReference type="ARBA" id="ARBA00022723"/>
    </source>
</evidence>
<keyword evidence="16" id="KW-0670">Pyruvate</keyword>
<evidence type="ECO:0000259" key="15">
    <source>
        <dbReference type="Pfam" id="PF02776"/>
    </source>
</evidence>
<evidence type="ECO:0000313" key="16">
    <source>
        <dbReference type="EMBL" id="UJO18123.1"/>
    </source>
</evidence>
<dbReference type="GO" id="GO:0000949">
    <property type="term" value="P:aromatic amino acid family catabolic process to alcohol via Ehrlich pathway"/>
    <property type="evidence" value="ECO:0007669"/>
    <property type="project" value="TreeGrafter"/>
</dbReference>
<dbReference type="SUPFAM" id="SSF52518">
    <property type="entry name" value="Thiamin diphosphate-binding fold (THDP-binding)"/>
    <property type="match status" value="2"/>
</dbReference>
<evidence type="ECO:0000256" key="1">
    <source>
        <dbReference type="ARBA" id="ARBA00001041"/>
    </source>
</evidence>
<gene>
    <name evidence="16" type="ORF">CLAFUR5_06003</name>
</gene>
<accession>A0A9Q8LIQ7</accession>
<dbReference type="CDD" id="cd07038">
    <property type="entry name" value="TPP_PYR_PDC_IPDC_like"/>
    <property type="match status" value="1"/>
</dbReference>
<comment type="similarity">
    <text evidence="3 12">Belongs to the TPP enzyme family.</text>
</comment>
<dbReference type="Proteomes" id="UP000756132">
    <property type="component" value="Chromosome 5"/>
</dbReference>
<dbReference type="InterPro" id="IPR011766">
    <property type="entry name" value="TPP_enzyme_TPP-bd"/>
</dbReference>
<evidence type="ECO:0000259" key="13">
    <source>
        <dbReference type="Pfam" id="PF00205"/>
    </source>
</evidence>
<keyword evidence="10" id="KW-0456">Lyase</keyword>
<dbReference type="InterPro" id="IPR012000">
    <property type="entry name" value="Thiamin_PyroP_enz_cen_dom"/>
</dbReference>
<dbReference type="PANTHER" id="PTHR43452">
    <property type="entry name" value="PYRUVATE DECARBOXYLASE"/>
    <property type="match status" value="1"/>
</dbReference>
<evidence type="ECO:0000256" key="4">
    <source>
        <dbReference type="ARBA" id="ARBA00013202"/>
    </source>
</evidence>
<evidence type="ECO:0000256" key="7">
    <source>
        <dbReference type="ARBA" id="ARBA00022793"/>
    </source>
</evidence>
<evidence type="ECO:0000259" key="14">
    <source>
        <dbReference type="Pfam" id="PF02775"/>
    </source>
</evidence>
<dbReference type="EMBL" id="CP090167">
    <property type="protein sequence ID" value="UJO18123.1"/>
    <property type="molecule type" value="Genomic_DNA"/>
</dbReference>
<feature type="binding site" evidence="11">
    <location>
        <position position="501"/>
    </location>
    <ligand>
        <name>Mg(2+)</name>
        <dbReference type="ChEBI" id="CHEBI:18420"/>
    </ligand>
</feature>
<dbReference type="InterPro" id="IPR012110">
    <property type="entry name" value="PDC/IPDC-like"/>
</dbReference>
<dbReference type="Gene3D" id="3.40.50.1220">
    <property type="entry name" value="TPP-binding domain"/>
    <property type="match status" value="1"/>
</dbReference>
<dbReference type="PIRSF" id="PIRSF036565">
    <property type="entry name" value="Pyruvt_ip_decrb"/>
    <property type="match status" value="1"/>
</dbReference>
<comment type="cofactor">
    <cofactor evidence="11">
        <name>Mg(2+)</name>
        <dbReference type="ChEBI" id="CHEBI:18420"/>
    </cofactor>
    <text evidence="11">Binds 1 Mg(2+) per subunit.</text>
</comment>
<dbReference type="KEGG" id="ffu:CLAFUR5_06003"/>
<keyword evidence="9 12" id="KW-0786">Thiamine pyrophosphate</keyword>
<dbReference type="InterPro" id="IPR029035">
    <property type="entry name" value="DHS-like_NAD/FAD-binding_dom"/>
</dbReference>
<feature type="domain" description="Thiamine pyrophosphate enzyme TPP-binding" evidence="14">
    <location>
        <begin position="421"/>
        <end position="569"/>
    </location>
</feature>
<dbReference type="GO" id="GO:0000287">
    <property type="term" value="F:magnesium ion binding"/>
    <property type="evidence" value="ECO:0007669"/>
    <property type="project" value="InterPro"/>
</dbReference>
<dbReference type="GO" id="GO:0005829">
    <property type="term" value="C:cytosol"/>
    <property type="evidence" value="ECO:0007669"/>
    <property type="project" value="TreeGrafter"/>
</dbReference>
<feature type="domain" description="Thiamine pyrophosphate enzyme central" evidence="13">
    <location>
        <begin position="219"/>
        <end position="354"/>
    </location>
</feature>
<keyword evidence="6 11" id="KW-0479">Metal-binding</keyword>
<evidence type="ECO:0000256" key="8">
    <source>
        <dbReference type="ARBA" id="ARBA00022842"/>
    </source>
</evidence>
<organism evidence="16 17">
    <name type="scientific">Passalora fulva</name>
    <name type="common">Tomato leaf mold</name>
    <name type="synonym">Cladosporium fulvum</name>
    <dbReference type="NCBI Taxonomy" id="5499"/>
    <lineage>
        <taxon>Eukaryota</taxon>
        <taxon>Fungi</taxon>
        <taxon>Dikarya</taxon>
        <taxon>Ascomycota</taxon>
        <taxon>Pezizomycotina</taxon>
        <taxon>Dothideomycetes</taxon>
        <taxon>Dothideomycetidae</taxon>
        <taxon>Mycosphaerellales</taxon>
        <taxon>Mycosphaerellaceae</taxon>
        <taxon>Fulvia</taxon>
    </lineage>
</organism>
<comment type="cofactor">
    <cofactor evidence="2">
        <name>thiamine diphosphate</name>
        <dbReference type="ChEBI" id="CHEBI:58937"/>
    </cofactor>
</comment>
<evidence type="ECO:0000256" key="11">
    <source>
        <dbReference type="PIRSR" id="PIRSR036565-2"/>
    </source>
</evidence>
<dbReference type="InterPro" id="IPR047213">
    <property type="entry name" value="TPP_PYR_PDC_IPDC-like"/>
</dbReference>
<evidence type="ECO:0000256" key="2">
    <source>
        <dbReference type="ARBA" id="ARBA00001964"/>
    </source>
</evidence>
<dbReference type="InterPro" id="IPR029061">
    <property type="entry name" value="THDP-binding"/>
</dbReference>
<dbReference type="GO" id="GO:0004737">
    <property type="term" value="F:pyruvate decarboxylase activity"/>
    <property type="evidence" value="ECO:0007669"/>
    <property type="project" value="UniProtKB-EC"/>
</dbReference>
<sequence length="603" mass="66420">MSSLLATYIHTHGLNDLNMSDTTTLAEYLFERLKQLGVATVHGVPGDYNLTLLDYVEPSGLHWTGGCNELNAGYATDGYSRIKGAGALITTFGVGELSAINAIAGAYAELVKLVHIVGTPQRPQQESRALIHHTLLDGDYTHFADMSKHVTVAQANLLDPRTATQLIDAVLLQCLIHSRPVYIQLPVDMVSAKVSAKRLSTPLDVSQLVASPNESAATSEIIERIKNSKRPVILVDGESVSYGTMDELHKLIETSKWPTWMSTYAKGSVNEDLPNVHGVWAGPFATQEEQDYIKSADLILCFGPHHSNTNTFLYSTITAADKTIYFKAKSVHAGDKVFRDLPAKQYLASLLTKLDSSAFQTRSEANFTGPPPKQLPGLSSNEAISQVSFYRKFTTWLRPGDIILAETGTPGYGCRDMTLPSDARLFNPVTWLSIGYMLPASQGAALAQRELHSAGKWKDAGNGHVPRTILMQGDGSFQMTAQELSTIIKEKLNVLLVLINNDGYTIERCIHGWDKEYNDVARWRYLEAPKLFGAEMGDGDGYRARTYRASTWGELEEAMGAVEKVKEPALHMVEVMMDREDAPDILAKMLRDQKVAEQKGVKQ</sequence>
<feature type="binding site" evidence="11">
    <location>
        <position position="474"/>
    </location>
    <ligand>
        <name>Mg(2+)</name>
        <dbReference type="ChEBI" id="CHEBI:18420"/>
    </ligand>
</feature>
<dbReference type="SUPFAM" id="SSF52467">
    <property type="entry name" value="DHS-like NAD/FAD-binding domain"/>
    <property type="match status" value="1"/>
</dbReference>
<dbReference type="Pfam" id="PF00205">
    <property type="entry name" value="TPP_enzyme_M"/>
    <property type="match status" value="1"/>
</dbReference>
<feature type="domain" description="Thiamine pyrophosphate enzyme N-terminal TPP-binding" evidence="15">
    <location>
        <begin position="24"/>
        <end position="128"/>
    </location>
</feature>
<dbReference type="InterPro" id="IPR012001">
    <property type="entry name" value="Thiamin_PyroP_enz_TPP-bd_dom"/>
</dbReference>
<dbReference type="CDD" id="cd02005">
    <property type="entry name" value="TPP_PDC_IPDC"/>
    <property type="match status" value="1"/>
</dbReference>
<evidence type="ECO:0000256" key="5">
    <source>
        <dbReference type="ARBA" id="ARBA00014422"/>
    </source>
</evidence>
<dbReference type="OrthoDB" id="3970464at2759"/>
<keyword evidence="8 11" id="KW-0460">Magnesium</keyword>
<keyword evidence="17" id="KW-1185">Reference proteome</keyword>
<keyword evidence="7" id="KW-0210">Decarboxylase</keyword>
<proteinExistence type="inferred from homology"/>
<dbReference type="AlphaFoldDB" id="A0A9Q8LIQ7"/>
<evidence type="ECO:0000256" key="3">
    <source>
        <dbReference type="ARBA" id="ARBA00007812"/>
    </source>
</evidence>
<dbReference type="GO" id="GO:0030976">
    <property type="term" value="F:thiamine pyrophosphate binding"/>
    <property type="evidence" value="ECO:0007669"/>
    <property type="project" value="InterPro"/>
</dbReference>
<reference evidence="16" key="1">
    <citation type="submission" date="2021-12" db="EMBL/GenBank/DDBJ databases">
        <authorList>
            <person name="Zaccaron A."/>
            <person name="Stergiopoulos I."/>
        </authorList>
    </citation>
    <scope>NUCLEOTIDE SEQUENCE</scope>
    <source>
        <strain evidence="16">Race5_Kim</strain>
    </source>
</reference>
<dbReference type="GeneID" id="71985881"/>
<dbReference type="RefSeq" id="XP_047762489.1">
    <property type="nucleotide sequence ID" value="XM_047905151.1"/>
</dbReference>
<dbReference type="EC" id="4.1.1.1" evidence="4"/>
<dbReference type="Gene3D" id="3.40.50.970">
    <property type="match status" value="2"/>
</dbReference>
<evidence type="ECO:0000256" key="9">
    <source>
        <dbReference type="ARBA" id="ARBA00023052"/>
    </source>
</evidence>
<dbReference type="GO" id="GO:0005634">
    <property type="term" value="C:nucleus"/>
    <property type="evidence" value="ECO:0007669"/>
    <property type="project" value="TreeGrafter"/>
</dbReference>
<reference evidence="16" key="2">
    <citation type="journal article" date="2022" name="Microb. Genom.">
        <title>A chromosome-scale genome assembly of the tomato pathogen Cladosporium fulvum reveals a compartmentalized genome architecture and the presence of a dispensable chromosome.</title>
        <authorList>
            <person name="Zaccaron A.Z."/>
            <person name="Chen L.H."/>
            <person name="Samaras A."/>
            <person name="Stergiopoulos I."/>
        </authorList>
    </citation>
    <scope>NUCLEOTIDE SEQUENCE</scope>
    <source>
        <strain evidence="16">Race5_Kim</strain>
    </source>
</reference>
<evidence type="ECO:0000256" key="10">
    <source>
        <dbReference type="ARBA" id="ARBA00023239"/>
    </source>
</evidence>
<dbReference type="FunFam" id="3.40.50.970:FF:000024">
    <property type="entry name" value="Pyruvate decarboxylase isozyme"/>
    <property type="match status" value="1"/>
</dbReference>
<comment type="catalytic activity">
    <reaction evidence="1">
        <text>a 2-oxocarboxylate + H(+) = an aldehyde + CO2</text>
        <dbReference type="Rhea" id="RHEA:11628"/>
        <dbReference type="ChEBI" id="CHEBI:15378"/>
        <dbReference type="ChEBI" id="CHEBI:16526"/>
        <dbReference type="ChEBI" id="CHEBI:17478"/>
        <dbReference type="ChEBI" id="CHEBI:35179"/>
        <dbReference type="EC" id="4.1.1.1"/>
    </reaction>
</comment>
<evidence type="ECO:0000256" key="12">
    <source>
        <dbReference type="RuleBase" id="RU362132"/>
    </source>
</evidence>
<dbReference type="PANTHER" id="PTHR43452:SF11">
    <property type="entry name" value="PYRUVATE DECARBOXYLASE"/>
    <property type="match status" value="1"/>
</dbReference>
<dbReference type="Pfam" id="PF02776">
    <property type="entry name" value="TPP_enzyme_N"/>
    <property type="match status" value="1"/>
</dbReference>
<protein>
    <recommendedName>
        <fullName evidence="5">Pyruvate decarboxylase</fullName>
        <ecNumber evidence="4">4.1.1.1</ecNumber>
    </recommendedName>
</protein>
<dbReference type="FunFam" id="3.40.50.970:FF:000019">
    <property type="entry name" value="Pyruvate decarboxylase isozyme"/>
    <property type="match status" value="1"/>
</dbReference>
<feature type="binding site" evidence="11">
    <location>
        <position position="503"/>
    </location>
    <ligand>
        <name>Mg(2+)</name>
        <dbReference type="ChEBI" id="CHEBI:18420"/>
    </ligand>
</feature>